<gene>
    <name evidence="2" type="ORF">Din_008844</name>
</gene>
<feature type="compositionally biased region" description="Polar residues" evidence="1">
    <location>
        <begin position="319"/>
        <end position="332"/>
    </location>
</feature>
<feature type="compositionally biased region" description="Basic and acidic residues" evidence="1">
    <location>
        <begin position="728"/>
        <end position="743"/>
    </location>
</feature>
<feature type="region of interest" description="Disordered" evidence="1">
    <location>
        <begin position="284"/>
        <end position="364"/>
    </location>
</feature>
<feature type="region of interest" description="Disordered" evidence="1">
    <location>
        <begin position="1006"/>
        <end position="1053"/>
    </location>
</feature>
<feature type="region of interest" description="Disordered" evidence="1">
    <location>
        <begin position="686"/>
        <end position="907"/>
    </location>
</feature>
<dbReference type="EMBL" id="GHES01008844">
    <property type="protein sequence ID" value="MPA39403.1"/>
    <property type="molecule type" value="Transcribed_RNA"/>
</dbReference>
<feature type="compositionally biased region" description="Basic residues" evidence="1">
    <location>
        <begin position="691"/>
        <end position="700"/>
    </location>
</feature>
<feature type="compositionally biased region" description="Polar residues" evidence="1">
    <location>
        <begin position="1190"/>
        <end position="1201"/>
    </location>
</feature>
<feature type="compositionally biased region" description="Polar residues" evidence="1">
    <location>
        <begin position="1260"/>
        <end position="1269"/>
    </location>
</feature>
<feature type="region of interest" description="Disordered" evidence="1">
    <location>
        <begin position="1089"/>
        <end position="1269"/>
    </location>
</feature>
<feature type="compositionally biased region" description="Basic residues" evidence="1">
    <location>
        <begin position="460"/>
        <end position="472"/>
    </location>
</feature>
<accession>A0A5B6Z8I5</accession>
<feature type="compositionally biased region" description="Basic and acidic residues" evidence="1">
    <location>
        <begin position="414"/>
        <end position="435"/>
    </location>
</feature>
<feature type="compositionally biased region" description="Polar residues" evidence="1">
    <location>
        <begin position="817"/>
        <end position="833"/>
    </location>
</feature>
<sequence length="1269" mass="138552">MAKRTREYDSDGTAATTAYNTVFIDTSLETHLAMIVSDADTVADLKKKITFEHPQCFPKIGEIKIHALKVKRKGYFYHLSDSMLVKSAFEGAKKNWFVSVDASSLKENKENLHSRKHDAGDQLALLCTTNYPSGDRNNLLPGSPSNKLSIIDESLLPQPGSIQHANLKVPNADQSDLVNPCKEVSKDLEMEIKHTTVDYCKNSSSAPKRSDLDIQDKYNLLSEENKVPGAKGKVDKSRDGIDDVQCNSSREGSLKIVCAEKKKRKKNNGDVVCGHASEDNHASFYSSSKDTLHPEIVGPENSSGNAGREISNDMMVGNTGINKETCETSSYDTNKRSDSGTHRKYDVCEGTEVPGTNVGYKNDKSKNRICDAQCNNSLEEAAQSGPTARKKHKIESQEGTGNPFTENKALVFNSDKETSKPETTIRKKSIEDKQKGRNATSDSLFTELPEDVLLINSSSSKKRKKKGKKKSSASHDQLVSAVPSSLHDVGEENFKEHEEINPKESGGVSDSAAVPEESIQHGTLSKHLGISQKEKHSEPVQGVVDGNKVPCSSIGINMSEPDSGTVKGKEDAPELAAGFGLKGTKYSKKHHANDVKGVPSLPVRELDSIKKDVAQSGHENLVPGYHNVETIQTEKIEEEKELSRDHDSEVMLSEKCKPLDLSEADMNIKKTIISAKLSDANIVMESGSSAAKRRKTKRANKSVAGEQFTSDISSTVPYSTLNDCSSSEAKKDESNLSKTERSKVSKPNKVDPSFMVADGEGDSVNGNEAESLMPTQIYKSQENAENMDEKSKKKSKKNRSSTAMTLPDLPIKEQGNEMESMQLSQSNKLQETAENVDGKLRKKTKKNQNSTAKSLPDLPIKEQEVGAEELTSSNDRMREVDTSSKRTKKTRSVKTSALNQSAGSESELEKNIGTECGSFHPQQISLTVFPSQVPSSQSLESNSKGRVPEANVICDALKNGCIDDANNHMEDSMCEGDKIDFRDYFVTTRHQHEVAPAEVLVDKVNKAKGSDGKLKNNTEKPVPAVRTSPDRKSHGRNSCSIQLQESLPKDERNDVMLHFNKKSSKVSRNGGKALHSQDIDQIKSISQEARQPDIFNGSRTNSPAPAYLKKNSESSASSSSSSKSSDKSEQKRRHNGHQSSLNRRVTLAKASSKNNGEVVTRSKHEKSLLATPGAIFRDGSSESSDSDASTRTPSDNSSFSGHSEGESKSSLQSPRNGSHGAKGKEGDGKNIKKSISTGPKNITMDMIFRSSSRFKKAKVTASQSQPEDT</sequence>
<reference evidence="2" key="1">
    <citation type="submission" date="2019-08" db="EMBL/GenBank/DDBJ databases">
        <title>Reference gene set and small RNA set construction with multiple tissues from Davidia involucrata Baill.</title>
        <authorList>
            <person name="Yang H."/>
            <person name="Zhou C."/>
            <person name="Li G."/>
            <person name="Wang J."/>
            <person name="Gao P."/>
            <person name="Wang M."/>
            <person name="Wang R."/>
            <person name="Zhao Y."/>
        </authorList>
    </citation>
    <scope>NUCLEOTIDE SEQUENCE</scope>
    <source>
        <tissue evidence="2">Mixed with DoveR01_LX</tissue>
    </source>
</reference>
<proteinExistence type="predicted"/>
<evidence type="ECO:0000256" key="1">
    <source>
        <dbReference type="SAM" id="MobiDB-lite"/>
    </source>
</evidence>
<feature type="compositionally biased region" description="Polar residues" evidence="1">
    <location>
        <begin position="1137"/>
        <end position="1157"/>
    </location>
</feature>
<feature type="compositionally biased region" description="Low complexity" evidence="1">
    <location>
        <begin position="1113"/>
        <end position="1123"/>
    </location>
</feature>
<feature type="compositionally biased region" description="Basic and acidic residues" evidence="1">
    <location>
        <begin position="488"/>
        <end position="502"/>
    </location>
</feature>
<feature type="compositionally biased region" description="Basic and acidic residues" evidence="1">
    <location>
        <begin position="232"/>
        <end position="241"/>
    </location>
</feature>
<feature type="compositionally biased region" description="Basic and acidic residues" evidence="1">
    <location>
        <begin position="1006"/>
        <end position="1018"/>
    </location>
</feature>
<name>A0A5B6Z8I5_DAVIN</name>
<organism evidence="2">
    <name type="scientific">Davidia involucrata</name>
    <name type="common">Dove tree</name>
    <dbReference type="NCBI Taxonomy" id="16924"/>
    <lineage>
        <taxon>Eukaryota</taxon>
        <taxon>Viridiplantae</taxon>
        <taxon>Streptophyta</taxon>
        <taxon>Embryophyta</taxon>
        <taxon>Tracheophyta</taxon>
        <taxon>Spermatophyta</taxon>
        <taxon>Magnoliopsida</taxon>
        <taxon>eudicotyledons</taxon>
        <taxon>Gunneridae</taxon>
        <taxon>Pentapetalae</taxon>
        <taxon>asterids</taxon>
        <taxon>Cornales</taxon>
        <taxon>Nyssaceae</taxon>
        <taxon>Davidia</taxon>
    </lineage>
</organism>
<feature type="compositionally biased region" description="Polar residues" evidence="1">
    <location>
        <begin position="1036"/>
        <end position="1045"/>
    </location>
</feature>
<feature type="region of interest" description="Disordered" evidence="1">
    <location>
        <begin position="223"/>
        <end position="246"/>
    </location>
</feature>
<feature type="region of interest" description="Disordered" evidence="1">
    <location>
        <begin position="381"/>
        <end position="548"/>
    </location>
</feature>
<protein>
    <submittedName>
        <fullName evidence="2">Uncharacterized protein</fullName>
    </submittedName>
</protein>
<feature type="compositionally biased region" description="Basic and acidic residues" evidence="1">
    <location>
        <begin position="875"/>
        <end position="884"/>
    </location>
</feature>
<feature type="compositionally biased region" description="Polar residues" evidence="1">
    <location>
        <begin position="764"/>
        <end position="784"/>
    </location>
</feature>
<dbReference type="AlphaFoldDB" id="A0A5B6Z8I5"/>
<feature type="compositionally biased region" description="Basic and acidic residues" evidence="1">
    <location>
        <begin position="333"/>
        <end position="347"/>
    </location>
</feature>
<feature type="compositionally biased region" description="Polar residues" evidence="1">
    <location>
        <begin position="707"/>
        <end position="727"/>
    </location>
</feature>
<evidence type="ECO:0000313" key="2">
    <source>
        <dbReference type="EMBL" id="MPA39403.1"/>
    </source>
</evidence>